<dbReference type="SUPFAM" id="SSF47353">
    <property type="entry name" value="Retrovirus capsid dimerization domain-like"/>
    <property type="match status" value="1"/>
</dbReference>
<comment type="caution">
    <text evidence="1">The sequence shown here is derived from an EMBL/GenBank/DDBJ whole genome shotgun (WGS) entry which is preliminary data.</text>
</comment>
<dbReference type="EMBL" id="JAWDGP010003660">
    <property type="protein sequence ID" value="KAK3772123.1"/>
    <property type="molecule type" value="Genomic_DNA"/>
</dbReference>
<organism evidence="1 2">
    <name type="scientific">Elysia crispata</name>
    <name type="common">lettuce slug</name>
    <dbReference type="NCBI Taxonomy" id="231223"/>
    <lineage>
        <taxon>Eukaryota</taxon>
        <taxon>Metazoa</taxon>
        <taxon>Spiralia</taxon>
        <taxon>Lophotrochozoa</taxon>
        <taxon>Mollusca</taxon>
        <taxon>Gastropoda</taxon>
        <taxon>Heterobranchia</taxon>
        <taxon>Euthyneura</taxon>
        <taxon>Panpulmonata</taxon>
        <taxon>Sacoglossa</taxon>
        <taxon>Placobranchoidea</taxon>
        <taxon>Plakobranchidae</taxon>
        <taxon>Elysia</taxon>
    </lineage>
</organism>
<dbReference type="AlphaFoldDB" id="A0AAE1DJX7"/>
<proteinExistence type="predicted"/>
<dbReference type="PANTHER" id="PTHR46888">
    <property type="entry name" value="ZINC KNUCKLE DOMAINCONTAINING PROTEIN-RELATED"/>
    <property type="match status" value="1"/>
</dbReference>
<gene>
    <name evidence="1" type="ORF">RRG08_061207</name>
</gene>
<sequence length="111" mass="12176">MDLFVVEQLINACGSNLVVFLKERKPKTSDDIVELAEKTIDARGQSGAYSKVSRDTKTVYNRPQASSHSKSRFAGVQCHKFGHIERFCKSANAVSAVQLGSRPTCSLTIVD</sequence>
<keyword evidence="2" id="KW-1185">Reference proteome</keyword>
<reference evidence="1" key="1">
    <citation type="journal article" date="2023" name="G3 (Bethesda)">
        <title>A reference genome for the long-term kleptoplast-retaining sea slug Elysia crispata morphotype clarki.</title>
        <authorList>
            <person name="Eastman K.E."/>
            <person name="Pendleton A.L."/>
            <person name="Shaikh M.A."/>
            <person name="Suttiyut T."/>
            <person name="Ogas R."/>
            <person name="Tomko P."/>
            <person name="Gavelis G."/>
            <person name="Widhalm J.R."/>
            <person name="Wisecaver J.H."/>
        </authorList>
    </citation>
    <scope>NUCLEOTIDE SEQUENCE</scope>
    <source>
        <strain evidence="1">ECLA1</strain>
    </source>
</reference>
<protein>
    <submittedName>
        <fullName evidence="1">Uncharacterized protein</fullName>
    </submittedName>
</protein>
<name>A0AAE1DJX7_9GAST</name>
<dbReference type="PANTHER" id="PTHR46888:SF1">
    <property type="entry name" value="RIBONUCLEASE H"/>
    <property type="match status" value="1"/>
</dbReference>
<dbReference type="Proteomes" id="UP001283361">
    <property type="component" value="Unassembled WGS sequence"/>
</dbReference>
<evidence type="ECO:0000313" key="2">
    <source>
        <dbReference type="Proteomes" id="UP001283361"/>
    </source>
</evidence>
<accession>A0AAE1DJX7</accession>
<evidence type="ECO:0000313" key="1">
    <source>
        <dbReference type="EMBL" id="KAK3772123.1"/>
    </source>
</evidence>